<dbReference type="SUPFAM" id="SSF55874">
    <property type="entry name" value="ATPase domain of HSP90 chaperone/DNA topoisomerase II/histidine kinase"/>
    <property type="match status" value="1"/>
</dbReference>
<dbReference type="EMBL" id="CP043930">
    <property type="protein sequence ID" value="QGQ22016.1"/>
    <property type="molecule type" value="Genomic_DNA"/>
</dbReference>
<keyword evidence="6" id="KW-0418">Kinase</keyword>
<dbReference type="InterPro" id="IPR001610">
    <property type="entry name" value="PAC"/>
</dbReference>
<dbReference type="SMART" id="SM00091">
    <property type="entry name" value="PAS"/>
    <property type="match status" value="3"/>
</dbReference>
<keyword evidence="4" id="KW-0808">Transferase</keyword>
<dbReference type="InterPro" id="IPR005467">
    <property type="entry name" value="His_kinase_dom"/>
</dbReference>
<dbReference type="Proteomes" id="UP000427281">
    <property type="component" value="Chromosome"/>
</dbReference>
<dbReference type="PROSITE" id="PS50113">
    <property type="entry name" value="PAC"/>
    <property type="match status" value="1"/>
</dbReference>
<evidence type="ECO:0000259" key="12">
    <source>
        <dbReference type="PROSITE" id="PS50112"/>
    </source>
</evidence>
<dbReference type="PANTHER" id="PTHR24421:SF10">
    <property type="entry name" value="NITRATE_NITRITE SENSOR PROTEIN NARQ"/>
    <property type="match status" value="1"/>
</dbReference>
<dbReference type="Pfam" id="PF02518">
    <property type="entry name" value="HATPase_c"/>
    <property type="match status" value="1"/>
</dbReference>
<protein>
    <recommendedName>
        <fullName evidence="10">Sensor protein FixL</fullName>
        <ecNumber evidence="2">2.7.13.3</ecNumber>
    </recommendedName>
</protein>
<dbReference type="CDD" id="cd16917">
    <property type="entry name" value="HATPase_UhpB-NarQ-NarX-like"/>
    <property type="match status" value="1"/>
</dbReference>
<evidence type="ECO:0000256" key="6">
    <source>
        <dbReference type="ARBA" id="ARBA00022777"/>
    </source>
</evidence>
<dbReference type="InterPro" id="IPR011712">
    <property type="entry name" value="Sig_transdc_His_kin_sub3_dim/P"/>
</dbReference>
<dbReference type="GO" id="GO:0000155">
    <property type="term" value="F:phosphorelay sensor kinase activity"/>
    <property type="evidence" value="ECO:0007669"/>
    <property type="project" value="InterPro"/>
</dbReference>
<dbReference type="CDD" id="cd00130">
    <property type="entry name" value="PAS"/>
    <property type="match status" value="3"/>
</dbReference>
<comment type="function">
    <text evidence="9">Putative oxygen sensor; modulates the activity of FixJ, a transcriptional activator of nitrogen fixation fixK gene. FixL probably acts as a kinase that phosphorylates FixJ.</text>
</comment>
<evidence type="ECO:0000256" key="1">
    <source>
        <dbReference type="ARBA" id="ARBA00000085"/>
    </source>
</evidence>
<sequence>MHSMATSTIDVNTISGMADSAIHGRILLCIIFLKVLNRGPLSGSSKTVFSEKHVQAMVEKQHRQMQLEDEFRYHQLRDAVADYHYHVLLENGHILEKQHGPKCAAITGYRPEEYAATPRLWIDLVHEGDRPAIERQIELVLSGEQPKPSEFRIRRKDGQLRWLRKLIIPYYDADGQLTAYDALLRDITETKLAQQSLRQSEENYRLLFDDDLTGDYLATPEGEILLCNRAFVDMFGFASQEQAVGSSLQDFYSDPYSWAAFIERIRDMGALDRFERITRRNDGKALHVVETVIGTFDEQGNLIRLKGYVFDDTHSRVENAKLRQRTIDLEEAVQQRTREIRAERSHLEAILDSALDAIISIDSQGVIQTINRSAERLFGYTRNEMINQNVSMLMPAPYSEEHDSYIKRYLQTGKPRILDSVRELVGRRKDGSTFPIEISITEVDHLQVFTGIVHDISERKQLQAHVLQIAEDEQRRIGQELHDGIGQELTGLALFAGTLVELLDAIPEESNEETARHLQTAEFSRLRALAARISSQLNETNVHVRRLAHGVMPVQIEPRGLQAALAELSASINTHPRVTCRFESSASVVLADNATATHLYRIAQEATSNSLRHSQATEISIILEGDEDYVVLEVNDNGIGIRPDKDGDQSNQGMGMGLRTMQYRCGVAGGTFHIEADPCGGTSIRCLVPTKLIKEC</sequence>
<feature type="domain" description="PAS" evidence="12">
    <location>
        <begin position="106"/>
        <end position="144"/>
    </location>
</feature>
<dbReference type="Gene3D" id="1.20.5.1930">
    <property type="match status" value="1"/>
</dbReference>
<dbReference type="InterPro" id="IPR013655">
    <property type="entry name" value="PAS_fold_3"/>
</dbReference>
<evidence type="ECO:0000313" key="15">
    <source>
        <dbReference type="Proteomes" id="UP000427281"/>
    </source>
</evidence>
<dbReference type="FunFam" id="3.30.450.20:FF:000060">
    <property type="entry name" value="Sensor protein FixL"/>
    <property type="match status" value="1"/>
</dbReference>
<dbReference type="InterPro" id="IPR035965">
    <property type="entry name" value="PAS-like_dom_sf"/>
</dbReference>
<dbReference type="InterPro" id="IPR050482">
    <property type="entry name" value="Sensor_HK_TwoCompSys"/>
</dbReference>
<gene>
    <name evidence="14" type="ORF">F1728_04605</name>
</gene>
<dbReference type="NCBIfam" id="TIGR00229">
    <property type="entry name" value="sensory_box"/>
    <property type="match status" value="3"/>
</dbReference>
<dbReference type="GO" id="GO:0016020">
    <property type="term" value="C:membrane"/>
    <property type="evidence" value="ECO:0007669"/>
    <property type="project" value="InterPro"/>
</dbReference>
<evidence type="ECO:0000313" key="14">
    <source>
        <dbReference type="EMBL" id="QGQ22016.1"/>
    </source>
</evidence>
<accession>A0A6I6A7F6</accession>
<evidence type="ECO:0000256" key="10">
    <source>
        <dbReference type="ARBA" id="ARBA00070616"/>
    </source>
</evidence>
<reference evidence="14 15" key="1">
    <citation type="submission" date="2019-09" db="EMBL/GenBank/DDBJ databases">
        <title>Gimesia benthica sp. nov., a novel bacterium isolated from deep-sea water of the Northwest Indian Ocean.</title>
        <authorList>
            <person name="Dai X."/>
        </authorList>
    </citation>
    <scope>NUCLEOTIDE SEQUENCE [LARGE SCALE GENOMIC DNA]</scope>
    <source>
        <strain evidence="14 15">E7</strain>
    </source>
</reference>
<evidence type="ECO:0000256" key="3">
    <source>
        <dbReference type="ARBA" id="ARBA00022553"/>
    </source>
</evidence>
<dbReference type="SMART" id="SM00387">
    <property type="entry name" value="HATPase_c"/>
    <property type="match status" value="1"/>
</dbReference>
<evidence type="ECO:0000256" key="5">
    <source>
        <dbReference type="ARBA" id="ARBA00022741"/>
    </source>
</evidence>
<dbReference type="PANTHER" id="PTHR24421">
    <property type="entry name" value="NITRATE/NITRITE SENSOR PROTEIN NARX-RELATED"/>
    <property type="match status" value="1"/>
</dbReference>
<keyword evidence="8" id="KW-0902">Two-component regulatory system</keyword>
<evidence type="ECO:0000259" key="13">
    <source>
        <dbReference type="PROSITE" id="PS50113"/>
    </source>
</evidence>
<dbReference type="GO" id="GO:0046983">
    <property type="term" value="F:protein dimerization activity"/>
    <property type="evidence" value="ECO:0007669"/>
    <property type="project" value="InterPro"/>
</dbReference>
<keyword evidence="15" id="KW-1185">Reference proteome</keyword>
<evidence type="ECO:0000256" key="9">
    <source>
        <dbReference type="ARBA" id="ARBA00059827"/>
    </source>
</evidence>
<dbReference type="Pfam" id="PF08447">
    <property type="entry name" value="PAS_3"/>
    <property type="match status" value="1"/>
</dbReference>
<dbReference type="Pfam" id="PF07730">
    <property type="entry name" value="HisKA_3"/>
    <property type="match status" value="1"/>
</dbReference>
<dbReference type="GO" id="GO:0006355">
    <property type="term" value="P:regulation of DNA-templated transcription"/>
    <property type="evidence" value="ECO:0007669"/>
    <property type="project" value="InterPro"/>
</dbReference>
<dbReference type="SUPFAM" id="SSF55785">
    <property type="entry name" value="PYP-like sensor domain (PAS domain)"/>
    <property type="match status" value="3"/>
</dbReference>
<evidence type="ECO:0000259" key="11">
    <source>
        <dbReference type="PROSITE" id="PS50109"/>
    </source>
</evidence>
<keyword evidence="5" id="KW-0547">Nucleotide-binding</keyword>
<dbReference type="PROSITE" id="PS50109">
    <property type="entry name" value="HIS_KIN"/>
    <property type="match status" value="1"/>
</dbReference>
<organism evidence="14 15">
    <name type="scientific">Gimesia benthica</name>
    <dbReference type="NCBI Taxonomy" id="2608982"/>
    <lineage>
        <taxon>Bacteria</taxon>
        <taxon>Pseudomonadati</taxon>
        <taxon>Planctomycetota</taxon>
        <taxon>Planctomycetia</taxon>
        <taxon>Planctomycetales</taxon>
        <taxon>Planctomycetaceae</taxon>
        <taxon>Gimesia</taxon>
    </lineage>
</organism>
<name>A0A6I6A7F6_9PLAN</name>
<evidence type="ECO:0000256" key="2">
    <source>
        <dbReference type="ARBA" id="ARBA00012438"/>
    </source>
</evidence>
<proteinExistence type="predicted"/>
<dbReference type="InterPro" id="IPR036890">
    <property type="entry name" value="HATPase_C_sf"/>
</dbReference>
<feature type="domain" description="Histidine kinase" evidence="11">
    <location>
        <begin position="480"/>
        <end position="692"/>
    </location>
</feature>
<dbReference type="Pfam" id="PF00989">
    <property type="entry name" value="PAS"/>
    <property type="match status" value="2"/>
</dbReference>
<dbReference type="Gene3D" id="3.30.565.10">
    <property type="entry name" value="Histidine kinase-like ATPase, C-terminal domain"/>
    <property type="match status" value="1"/>
</dbReference>
<dbReference type="Gene3D" id="3.30.450.20">
    <property type="entry name" value="PAS domain"/>
    <property type="match status" value="3"/>
</dbReference>
<evidence type="ECO:0000256" key="8">
    <source>
        <dbReference type="ARBA" id="ARBA00023012"/>
    </source>
</evidence>
<dbReference type="InterPro" id="IPR013767">
    <property type="entry name" value="PAS_fold"/>
</dbReference>
<dbReference type="InterPro" id="IPR000014">
    <property type="entry name" value="PAS"/>
</dbReference>
<dbReference type="EC" id="2.7.13.3" evidence="2"/>
<dbReference type="InterPro" id="IPR003594">
    <property type="entry name" value="HATPase_dom"/>
</dbReference>
<keyword evidence="3" id="KW-0597">Phosphoprotein</keyword>
<keyword evidence="7" id="KW-0067">ATP-binding</keyword>
<evidence type="ECO:0000256" key="7">
    <source>
        <dbReference type="ARBA" id="ARBA00022840"/>
    </source>
</evidence>
<feature type="domain" description="PAC" evidence="13">
    <location>
        <begin position="147"/>
        <end position="199"/>
    </location>
</feature>
<dbReference type="KEGG" id="gim:F1728_04605"/>
<dbReference type="SMART" id="SM00086">
    <property type="entry name" value="PAC"/>
    <property type="match status" value="2"/>
</dbReference>
<feature type="domain" description="PAS" evidence="12">
    <location>
        <begin position="343"/>
        <end position="413"/>
    </location>
</feature>
<dbReference type="InterPro" id="IPR000700">
    <property type="entry name" value="PAS-assoc_C"/>
</dbReference>
<dbReference type="AlphaFoldDB" id="A0A6I6A7F6"/>
<comment type="catalytic activity">
    <reaction evidence="1">
        <text>ATP + protein L-histidine = ADP + protein N-phospho-L-histidine.</text>
        <dbReference type="EC" id="2.7.13.3"/>
    </reaction>
</comment>
<evidence type="ECO:0000256" key="4">
    <source>
        <dbReference type="ARBA" id="ARBA00022679"/>
    </source>
</evidence>
<dbReference type="PROSITE" id="PS50112">
    <property type="entry name" value="PAS"/>
    <property type="match status" value="2"/>
</dbReference>
<dbReference type="GO" id="GO:0005524">
    <property type="term" value="F:ATP binding"/>
    <property type="evidence" value="ECO:0007669"/>
    <property type="project" value="UniProtKB-KW"/>
</dbReference>